<dbReference type="AlphaFoldDB" id="A0A0V0R268"/>
<proteinExistence type="predicted"/>
<feature type="region of interest" description="Disordered" evidence="1">
    <location>
        <begin position="316"/>
        <end position="344"/>
    </location>
</feature>
<keyword evidence="3" id="KW-1185">Reference proteome</keyword>
<dbReference type="Proteomes" id="UP000054937">
    <property type="component" value="Unassembled WGS sequence"/>
</dbReference>
<comment type="caution">
    <text evidence="2">The sequence shown here is derived from an EMBL/GenBank/DDBJ whole genome shotgun (WGS) entry which is preliminary data.</text>
</comment>
<accession>A0A0V0R268</accession>
<protein>
    <submittedName>
        <fullName evidence="2">Uncharacterized protein</fullName>
    </submittedName>
</protein>
<reference evidence="2 3" key="1">
    <citation type="journal article" date="2015" name="Sci. Rep.">
        <title>Genome of the facultative scuticociliatosis pathogen Pseudocohnilembus persalinus provides insight into its virulence through horizontal gene transfer.</title>
        <authorList>
            <person name="Xiong J."/>
            <person name="Wang G."/>
            <person name="Cheng J."/>
            <person name="Tian M."/>
            <person name="Pan X."/>
            <person name="Warren A."/>
            <person name="Jiang C."/>
            <person name="Yuan D."/>
            <person name="Miao W."/>
        </authorList>
    </citation>
    <scope>NUCLEOTIDE SEQUENCE [LARGE SCALE GENOMIC DNA]</scope>
    <source>
        <strain evidence="2">36N120E</strain>
    </source>
</reference>
<evidence type="ECO:0000313" key="2">
    <source>
        <dbReference type="EMBL" id="KRX08628.1"/>
    </source>
</evidence>
<evidence type="ECO:0000256" key="1">
    <source>
        <dbReference type="SAM" id="MobiDB-lite"/>
    </source>
</evidence>
<feature type="compositionally biased region" description="Low complexity" evidence="1">
    <location>
        <begin position="546"/>
        <end position="562"/>
    </location>
</feature>
<organism evidence="2 3">
    <name type="scientific">Pseudocohnilembus persalinus</name>
    <name type="common">Ciliate</name>
    <dbReference type="NCBI Taxonomy" id="266149"/>
    <lineage>
        <taxon>Eukaryota</taxon>
        <taxon>Sar</taxon>
        <taxon>Alveolata</taxon>
        <taxon>Ciliophora</taxon>
        <taxon>Intramacronucleata</taxon>
        <taxon>Oligohymenophorea</taxon>
        <taxon>Scuticociliatia</taxon>
        <taxon>Philasterida</taxon>
        <taxon>Pseudocohnilembidae</taxon>
        <taxon>Pseudocohnilembus</taxon>
    </lineage>
</organism>
<feature type="region of interest" description="Disordered" evidence="1">
    <location>
        <begin position="79"/>
        <end position="134"/>
    </location>
</feature>
<feature type="compositionally biased region" description="Basic and acidic residues" evidence="1">
    <location>
        <begin position="318"/>
        <end position="340"/>
    </location>
</feature>
<sequence>MIDNEIPYFERKEQERQLQNYQHLEAVSNFFFFQHFLIHLHSNQTFMTEIHQKFVEEQLFQNEVQKCFHYLEKTEEKIKEQKKQSSQDEDDDDDDDLDEEQSKLKKKNQKNSFTSEEDEDLSESSGSEWNDDDIDEDDRVYEELRTYFKCVYGIKNRKKRKILVYNDSINNQNCSWITKKFANFEEIISLSKFIKRIYPNYLTDIHQVFNTQVQQLLLGTFDYMKQNDSYWALCDGIKNCFEKLMKNYELPDLLFLVGRAHEDVNPSEKDTSEIKIQKNQKSALVKAEKMFTLNILLRPQQVLNWQVLGGLEPDMIEEDSKNKDQDSNSQTKEKEKENSHISKQINQNFEGENYDIEFQLEYYISIFKIVKLYLATSKFLLVKYENIKEFSHKLYRDFSVKFESDENIEKIQDITFKIFLPIYEQIQKLMENLIKKWKIDNFELFNEIAASNNESIDLNEILNRNNSQLSFKQYTKIIQFLQANQHQHQKEQEEIIISEHQDDQQEQKHFQKTEQSEQNQNQNKQDENLHTDKMQEEEQTKEQKENNIQNNQQIEISENSNNITNLDKNVEKIQNNQSEVDINKLKQEIDEKNEEVHKFQECDEKEQINIATKSLEDQFKKKKKKIVNKNEQVQSQQQDNQNKMQEEISN</sequence>
<feature type="compositionally biased region" description="Basic and acidic residues" evidence="1">
    <location>
        <begin position="524"/>
        <end position="545"/>
    </location>
</feature>
<dbReference type="EMBL" id="LDAU01000061">
    <property type="protein sequence ID" value="KRX08628.1"/>
    <property type="molecule type" value="Genomic_DNA"/>
</dbReference>
<gene>
    <name evidence="2" type="ORF">PPERSA_01881</name>
</gene>
<feature type="region of interest" description="Disordered" evidence="1">
    <location>
        <begin position="626"/>
        <end position="650"/>
    </location>
</feature>
<evidence type="ECO:0000313" key="3">
    <source>
        <dbReference type="Proteomes" id="UP000054937"/>
    </source>
</evidence>
<feature type="region of interest" description="Disordered" evidence="1">
    <location>
        <begin position="501"/>
        <end position="562"/>
    </location>
</feature>
<feature type="compositionally biased region" description="Basic and acidic residues" evidence="1">
    <location>
        <begin position="501"/>
        <end position="515"/>
    </location>
</feature>
<name>A0A0V0R268_PSEPJ</name>
<dbReference type="InParanoid" id="A0A0V0R268"/>
<feature type="compositionally biased region" description="Low complexity" evidence="1">
    <location>
        <begin position="630"/>
        <end position="643"/>
    </location>
</feature>
<feature type="compositionally biased region" description="Acidic residues" evidence="1">
    <location>
        <begin position="87"/>
        <end position="99"/>
    </location>
</feature>